<evidence type="ECO:0000259" key="11">
    <source>
        <dbReference type="PROSITE" id="PS50262"/>
    </source>
</evidence>
<dbReference type="Proteomes" id="UP001190640">
    <property type="component" value="Chromosome 3"/>
</dbReference>
<evidence type="ECO:0000256" key="1">
    <source>
        <dbReference type="ARBA" id="ARBA00002936"/>
    </source>
</evidence>
<evidence type="ECO:0000256" key="9">
    <source>
        <dbReference type="SAM" id="MobiDB-lite"/>
    </source>
</evidence>
<dbReference type="PRINTS" id="PR00237">
    <property type="entry name" value="GPCRRHODOPSN"/>
</dbReference>
<accession>A0AA97J330</accession>
<feature type="transmembrane region" description="Helical" evidence="10">
    <location>
        <begin position="276"/>
        <end position="299"/>
    </location>
</feature>
<dbReference type="KEGG" id="emc:129326426"/>
<evidence type="ECO:0000256" key="7">
    <source>
        <dbReference type="ARBA" id="ARBA00023136"/>
    </source>
</evidence>
<feature type="region of interest" description="Disordered" evidence="9">
    <location>
        <begin position="434"/>
        <end position="505"/>
    </location>
</feature>
<dbReference type="FunFam" id="1.20.1070.10:FF:000006">
    <property type="entry name" value="Olfactory receptor"/>
    <property type="match status" value="1"/>
</dbReference>
<feature type="domain" description="G-protein coupled receptors family 1 profile" evidence="11">
    <location>
        <begin position="45"/>
        <end position="297"/>
    </location>
</feature>
<keyword evidence="12" id="KW-1185">Reference proteome</keyword>
<comment type="subcellular location">
    <subcellularLocation>
        <location evidence="2">Membrane</location>
        <topology evidence="2">Multi-pass membrane protein</topology>
    </subcellularLocation>
</comment>
<evidence type="ECO:0000256" key="5">
    <source>
        <dbReference type="ARBA" id="ARBA00022725"/>
    </source>
</evidence>
<gene>
    <name evidence="13" type="primary">LOC129326426</name>
</gene>
<reference evidence="13" key="1">
    <citation type="submission" date="2025-08" db="UniProtKB">
        <authorList>
            <consortium name="RefSeq"/>
        </authorList>
    </citation>
    <scope>IDENTIFICATION</scope>
    <source>
        <tissue evidence="13">Blood</tissue>
    </source>
</reference>
<evidence type="ECO:0000256" key="6">
    <source>
        <dbReference type="ARBA" id="ARBA00022989"/>
    </source>
</evidence>
<comment type="function">
    <text evidence="1">Odorant receptor.</text>
</comment>
<dbReference type="InterPro" id="IPR050402">
    <property type="entry name" value="OR51/52/56-like"/>
</dbReference>
<organism evidence="12 13">
    <name type="scientific">Eublepharis macularius</name>
    <name type="common">Leopard gecko</name>
    <name type="synonym">Cyrtodactylus macularius</name>
    <dbReference type="NCBI Taxonomy" id="481883"/>
    <lineage>
        <taxon>Eukaryota</taxon>
        <taxon>Metazoa</taxon>
        <taxon>Chordata</taxon>
        <taxon>Craniata</taxon>
        <taxon>Vertebrata</taxon>
        <taxon>Euteleostomi</taxon>
        <taxon>Lepidosauria</taxon>
        <taxon>Squamata</taxon>
        <taxon>Bifurcata</taxon>
        <taxon>Gekkota</taxon>
        <taxon>Eublepharidae</taxon>
        <taxon>Eublepharinae</taxon>
        <taxon>Eublepharis</taxon>
    </lineage>
</organism>
<dbReference type="InterPro" id="IPR000276">
    <property type="entry name" value="GPCR_Rhodpsn"/>
</dbReference>
<feature type="transmembrane region" description="Helical" evidence="10">
    <location>
        <begin position="96"/>
        <end position="121"/>
    </location>
</feature>
<dbReference type="PANTHER" id="PTHR26450:SF38">
    <property type="entry name" value="OLFACTORY RECEPTOR FAMILY 52 SUBFAMILY S MEMBER 6"/>
    <property type="match status" value="1"/>
</dbReference>
<keyword evidence="6 10" id="KW-1133">Transmembrane helix</keyword>
<dbReference type="InterPro" id="IPR017452">
    <property type="entry name" value="GPCR_Rhodpsn_7TM"/>
</dbReference>
<evidence type="ECO:0000313" key="12">
    <source>
        <dbReference type="Proteomes" id="UP001190640"/>
    </source>
</evidence>
<keyword evidence="3" id="KW-0716">Sensory transduction</keyword>
<keyword evidence="4 10" id="KW-0812">Transmembrane</keyword>
<evidence type="ECO:0000256" key="10">
    <source>
        <dbReference type="SAM" id="Phobius"/>
    </source>
</evidence>
<feature type="transmembrane region" description="Helical" evidence="10">
    <location>
        <begin position="206"/>
        <end position="229"/>
    </location>
</feature>
<dbReference type="GO" id="GO:0004930">
    <property type="term" value="F:G protein-coupled receptor activity"/>
    <property type="evidence" value="ECO:0007669"/>
    <property type="project" value="InterPro"/>
</dbReference>
<dbReference type="Pfam" id="PF13853">
    <property type="entry name" value="7tm_4"/>
    <property type="match status" value="1"/>
</dbReference>
<dbReference type="GO" id="GO:0004984">
    <property type="term" value="F:olfactory receptor activity"/>
    <property type="evidence" value="ECO:0007669"/>
    <property type="project" value="InterPro"/>
</dbReference>
<dbReference type="AlphaFoldDB" id="A0AA97J330"/>
<feature type="transmembrane region" description="Helical" evidence="10">
    <location>
        <begin position="36"/>
        <end position="53"/>
    </location>
</feature>
<keyword evidence="7 10" id="KW-0472">Membrane</keyword>
<feature type="transmembrane region" description="Helical" evidence="10">
    <location>
        <begin position="65"/>
        <end position="90"/>
    </location>
</feature>
<name>A0AA97J330_EUBMA</name>
<dbReference type="PROSITE" id="PS50262">
    <property type="entry name" value="G_PROTEIN_RECEP_F1_2"/>
    <property type="match status" value="1"/>
</dbReference>
<feature type="compositionally biased region" description="Polar residues" evidence="9">
    <location>
        <begin position="496"/>
        <end position="505"/>
    </location>
</feature>
<dbReference type="GeneID" id="129326426"/>
<dbReference type="Gene3D" id="1.20.1070.10">
    <property type="entry name" value="Rhodopsin 7-helix transmembrane proteins"/>
    <property type="match status" value="1"/>
</dbReference>
<evidence type="ECO:0000256" key="8">
    <source>
        <dbReference type="ARBA" id="ARBA00023224"/>
    </source>
</evidence>
<dbReference type="PRINTS" id="PR00245">
    <property type="entry name" value="OLFACTORYR"/>
</dbReference>
<keyword evidence="8" id="KW-0807">Transducer</keyword>
<dbReference type="GO" id="GO:0005886">
    <property type="term" value="C:plasma membrane"/>
    <property type="evidence" value="ECO:0007669"/>
    <property type="project" value="TreeGrafter"/>
</dbReference>
<dbReference type="CDD" id="cd15951">
    <property type="entry name" value="7tmA_OR52R_52L-like"/>
    <property type="match status" value="1"/>
</dbReference>
<dbReference type="SUPFAM" id="SSF81321">
    <property type="entry name" value="Family A G protein-coupled receptor-like"/>
    <property type="match status" value="1"/>
</dbReference>
<evidence type="ECO:0000313" key="13">
    <source>
        <dbReference type="RefSeq" id="XP_054830560.1"/>
    </source>
</evidence>
<feature type="transmembrane region" description="Helical" evidence="10">
    <location>
        <begin position="142"/>
        <end position="161"/>
    </location>
</feature>
<dbReference type="RefSeq" id="XP_054830560.1">
    <property type="nucleotide sequence ID" value="XM_054974585.1"/>
</dbReference>
<feature type="transmembrane region" description="Helical" evidence="10">
    <location>
        <begin position="241"/>
        <end position="264"/>
    </location>
</feature>
<sequence>MQPAPSNLSSFRPASFLLLGIPGLESLHVWLALPFYSMYLMALLGNCTILLVIKTDPSLHQPMYLFLSMLSLTDLVLSTSAMPKMLAIFWLGARRIGFSACLAQMFFIHSFTAMESGFFLAMAYDRYVAICNPLQHTTTLTGARIAVIGGAVLARGVMFFSPHPFLVSQLPFCNSKVIAHSYCEFMAVVKLACADTAVTKAYSLTVASLIGAIDVLFIGMSYGLILRTVCHLPSKEAGLKALGTCGSHICVILIFYTTAVFTFLTHRFSHGSIPHHVHILIANIYLLVPPTLNPIIYGVRTKQIRRRLLRQKRGLEKPCHSVGEGGSILLLPFGGQGDLIRAVLSCAQGTALPGRHRGLSGAEGFTCLLAKAVQRMLRGGERHAVKVVATFLGCLRASDEAGCCQRALPSVLRPFLAAASAVLRADRPGRCPWASPGCQRSGPGVKQRFPSGGDSLEAEREAPSEDGSGHVLAGQAENLGGNSHSRSGATAGLGGQSPQPTHAKG</sequence>
<proteinExistence type="predicted"/>
<dbReference type="PANTHER" id="PTHR26450">
    <property type="entry name" value="OLFACTORY RECEPTOR 56B1-RELATED"/>
    <property type="match status" value="1"/>
</dbReference>
<keyword evidence="5" id="KW-0552">Olfaction</keyword>
<evidence type="ECO:0000256" key="3">
    <source>
        <dbReference type="ARBA" id="ARBA00022606"/>
    </source>
</evidence>
<dbReference type="InterPro" id="IPR000725">
    <property type="entry name" value="Olfact_rcpt"/>
</dbReference>
<evidence type="ECO:0000256" key="4">
    <source>
        <dbReference type="ARBA" id="ARBA00022692"/>
    </source>
</evidence>
<protein>
    <submittedName>
        <fullName evidence="13">Olfactory receptor 52K2-like</fullName>
    </submittedName>
</protein>
<evidence type="ECO:0000256" key="2">
    <source>
        <dbReference type="ARBA" id="ARBA00004141"/>
    </source>
</evidence>